<evidence type="ECO:0000256" key="2">
    <source>
        <dbReference type="ARBA" id="ARBA00023125"/>
    </source>
</evidence>
<dbReference type="GO" id="GO:0003677">
    <property type="term" value="F:DNA binding"/>
    <property type="evidence" value="ECO:0007669"/>
    <property type="project" value="UniProtKB-KW"/>
</dbReference>
<evidence type="ECO:0000259" key="4">
    <source>
        <dbReference type="PROSITE" id="PS50949"/>
    </source>
</evidence>
<keyword evidence="3" id="KW-0804">Transcription</keyword>
<dbReference type="CDD" id="cd07377">
    <property type="entry name" value="WHTH_GntR"/>
    <property type="match status" value="1"/>
</dbReference>
<keyword evidence="2 5" id="KW-0238">DNA-binding</keyword>
<dbReference type="Gene3D" id="1.10.10.10">
    <property type="entry name" value="Winged helix-like DNA-binding domain superfamily/Winged helix DNA-binding domain"/>
    <property type="match status" value="1"/>
</dbReference>
<dbReference type="InterPro" id="IPR000524">
    <property type="entry name" value="Tscrpt_reg_HTH_GntR"/>
</dbReference>
<dbReference type="EMBL" id="JACCCW010000001">
    <property type="protein sequence ID" value="NYF79211.1"/>
    <property type="molecule type" value="Genomic_DNA"/>
</dbReference>
<dbReference type="Proteomes" id="UP000589520">
    <property type="component" value="Unassembled WGS sequence"/>
</dbReference>
<dbReference type="InterPro" id="IPR036390">
    <property type="entry name" value="WH_DNA-bd_sf"/>
</dbReference>
<evidence type="ECO:0000256" key="3">
    <source>
        <dbReference type="ARBA" id="ARBA00023163"/>
    </source>
</evidence>
<comment type="caution">
    <text evidence="5">The sequence shown here is derived from an EMBL/GenBank/DDBJ whole genome shotgun (WGS) entry which is preliminary data.</text>
</comment>
<dbReference type="SUPFAM" id="SSF46785">
    <property type="entry name" value="Winged helix' DNA-binding domain"/>
    <property type="match status" value="1"/>
</dbReference>
<protein>
    <submittedName>
        <fullName evidence="5">DNA-binding transcriptional regulator YhcF (GntR family)</fullName>
    </submittedName>
</protein>
<dbReference type="RefSeq" id="WP_179489281.1">
    <property type="nucleotide sequence ID" value="NZ_JACCCW010000001.1"/>
</dbReference>
<dbReference type="PANTHER" id="PTHR38445">
    <property type="entry name" value="HTH-TYPE TRANSCRIPTIONAL REPRESSOR YTRA"/>
    <property type="match status" value="1"/>
</dbReference>
<organism evidence="5 6">
    <name type="scientific">Granulicella arctica</name>
    <dbReference type="NCBI Taxonomy" id="940613"/>
    <lineage>
        <taxon>Bacteria</taxon>
        <taxon>Pseudomonadati</taxon>
        <taxon>Acidobacteriota</taxon>
        <taxon>Terriglobia</taxon>
        <taxon>Terriglobales</taxon>
        <taxon>Acidobacteriaceae</taxon>
        <taxon>Granulicella</taxon>
    </lineage>
</organism>
<evidence type="ECO:0000313" key="6">
    <source>
        <dbReference type="Proteomes" id="UP000589520"/>
    </source>
</evidence>
<dbReference type="PROSITE" id="PS50949">
    <property type="entry name" value="HTH_GNTR"/>
    <property type="match status" value="1"/>
</dbReference>
<reference evidence="5 6" key="1">
    <citation type="submission" date="2020-07" db="EMBL/GenBank/DDBJ databases">
        <title>Genomic Encyclopedia of Type Strains, Phase IV (KMG-V): Genome sequencing to study the core and pangenomes of soil and plant-associated prokaryotes.</title>
        <authorList>
            <person name="Whitman W."/>
        </authorList>
    </citation>
    <scope>NUCLEOTIDE SEQUENCE [LARGE SCALE GENOMIC DNA]</scope>
    <source>
        <strain evidence="5 6">X4EP2</strain>
    </source>
</reference>
<feature type="domain" description="HTH gntR-type" evidence="4">
    <location>
        <begin position="1"/>
        <end position="62"/>
    </location>
</feature>
<dbReference type="AlphaFoldDB" id="A0A7Y9TFV8"/>
<gene>
    <name evidence="5" type="ORF">HDF17_001498</name>
</gene>
<proteinExistence type="predicted"/>
<dbReference type="SMART" id="SM00345">
    <property type="entry name" value="HTH_GNTR"/>
    <property type="match status" value="1"/>
</dbReference>
<evidence type="ECO:0000256" key="1">
    <source>
        <dbReference type="ARBA" id="ARBA00023015"/>
    </source>
</evidence>
<dbReference type="PANTHER" id="PTHR38445:SF9">
    <property type="entry name" value="HTH-TYPE TRANSCRIPTIONAL REPRESSOR YTRA"/>
    <property type="match status" value="1"/>
</dbReference>
<dbReference type="InterPro" id="IPR036388">
    <property type="entry name" value="WH-like_DNA-bd_sf"/>
</dbReference>
<keyword evidence="6" id="KW-1185">Reference proteome</keyword>
<dbReference type="GO" id="GO:0003700">
    <property type="term" value="F:DNA-binding transcription factor activity"/>
    <property type="evidence" value="ECO:0007669"/>
    <property type="project" value="InterPro"/>
</dbReference>
<name>A0A7Y9TFV8_9BACT</name>
<keyword evidence="1" id="KW-0805">Transcription regulation</keyword>
<evidence type="ECO:0000313" key="5">
    <source>
        <dbReference type="EMBL" id="NYF79211.1"/>
    </source>
</evidence>
<dbReference type="Pfam" id="PF00392">
    <property type="entry name" value="GntR"/>
    <property type="match status" value="1"/>
</dbReference>
<sequence>MTQITMGILSQELAAGERLPSTRELARRFHLHANTVSGAYQQLEAEGWVESRRGSGVFVRSIRPELRSGSGPSGFPRREQAMEYLLSGLVQSAQSLGISRVALRQHLHEWLEVQQPDRYLLLEPDAALRRIVIAEIEQATGQLGSMPVSGCALDDPGLAEALSGALVLALPSKAQAVRAALPAGVEVMTLEICSLTSALAALLPAPTDSLVGVASPWAQFREVARIMLVAAGFHPDSLVFRDCLEPGWCHGLGEVAAVVCDTFTATQLPVGIKKVPFTLLAEESLAALQRHAQGIGSL</sequence>
<accession>A0A7Y9TFV8</accession>